<feature type="chain" id="PRO_5014967089" evidence="9">
    <location>
        <begin position="25"/>
        <end position="266"/>
    </location>
</feature>
<keyword evidence="2" id="KW-0964">Secreted</keyword>
<evidence type="ECO:0000256" key="1">
    <source>
        <dbReference type="ARBA" id="ARBA00004613"/>
    </source>
</evidence>
<evidence type="ECO:0000256" key="6">
    <source>
        <dbReference type="ARBA" id="ARBA00023157"/>
    </source>
</evidence>
<evidence type="ECO:0000256" key="9">
    <source>
        <dbReference type="SAM" id="SignalP"/>
    </source>
</evidence>
<evidence type="ECO:0000259" key="10">
    <source>
        <dbReference type="PROSITE" id="PS50240"/>
    </source>
</evidence>
<dbReference type="GO" id="GO:0004252">
    <property type="term" value="F:serine-type endopeptidase activity"/>
    <property type="evidence" value="ECO:0007669"/>
    <property type="project" value="InterPro"/>
</dbReference>
<evidence type="ECO:0000256" key="4">
    <source>
        <dbReference type="ARBA" id="ARBA00022729"/>
    </source>
</evidence>
<evidence type="ECO:0000256" key="2">
    <source>
        <dbReference type="ARBA" id="ARBA00022525"/>
    </source>
</evidence>
<feature type="signal peptide" evidence="9">
    <location>
        <begin position="1"/>
        <end position="24"/>
    </location>
</feature>
<dbReference type="EMBL" id="GGFL01012003">
    <property type="protein sequence ID" value="MBW76181.1"/>
    <property type="molecule type" value="Transcribed_RNA"/>
</dbReference>
<comment type="similarity">
    <text evidence="8">Belongs to the peptidase S1 family. CLIP subfamily.</text>
</comment>
<evidence type="ECO:0000256" key="8">
    <source>
        <dbReference type="ARBA" id="ARBA00024195"/>
    </source>
</evidence>
<dbReference type="InterPro" id="IPR001254">
    <property type="entry name" value="Trypsin_dom"/>
</dbReference>
<dbReference type="PROSITE" id="PS50240">
    <property type="entry name" value="TRYPSIN_DOM"/>
    <property type="match status" value="1"/>
</dbReference>
<evidence type="ECO:0000256" key="7">
    <source>
        <dbReference type="ARBA" id="ARBA00023180"/>
    </source>
</evidence>
<dbReference type="InterPro" id="IPR009003">
    <property type="entry name" value="Peptidase_S1_PA"/>
</dbReference>
<evidence type="ECO:0000256" key="5">
    <source>
        <dbReference type="ARBA" id="ARBA00022859"/>
    </source>
</evidence>
<name>A0A2M4DFA0_ANODA</name>
<dbReference type="GO" id="GO:0045087">
    <property type="term" value="P:innate immune response"/>
    <property type="evidence" value="ECO:0007669"/>
    <property type="project" value="UniProtKB-KW"/>
</dbReference>
<keyword evidence="7" id="KW-0325">Glycoprotein</keyword>
<keyword evidence="5" id="KW-0391">Immunity</keyword>
<keyword evidence="6" id="KW-1015">Disulfide bond</keyword>
<dbReference type="InterPro" id="IPR043504">
    <property type="entry name" value="Peptidase_S1_PA_chymotrypsin"/>
</dbReference>
<dbReference type="Gene3D" id="2.40.10.10">
    <property type="entry name" value="Trypsin-like serine proteases"/>
    <property type="match status" value="1"/>
</dbReference>
<dbReference type="GO" id="GO:0005576">
    <property type="term" value="C:extracellular region"/>
    <property type="evidence" value="ECO:0007669"/>
    <property type="project" value="UniProtKB-SubCell"/>
</dbReference>
<evidence type="ECO:0000313" key="11">
    <source>
        <dbReference type="EMBL" id="MBW76181.1"/>
    </source>
</evidence>
<dbReference type="SUPFAM" id="SSF50494">
    <property type="entry name" value="Trypsin-like serine proteases"/>
    <property type="match status" value="1"/>
</dbReference>
<dbReference type="GO" id="GO:0006508">
    <property type="term" value="P:proteolysis"/>
    <property type="evidence" value="ECO:0007669"/>
    <property type="project" value="InterPro"/>
</dbReference>
<accession>A0A2M4DFA0</accession>
<proteinExistence type="inferred from homology"/>
<keyword evidence="4 9" id="KW-0732">Signal</keyword>
<dbReference type="Pfam" id="PF00089">
    <property type="entry name" value="Trypsin"/>
    <property type="match status" value="1"/>
</dbReference>
<keyword evidence="3" id="KW-0399">Innate immunity</keyword>
<dbReference type="AlphaFoldDB" id="A0A2M4DFA0"/>
<organism evidence="11">
    <name type="scientific">Anopheles darlingi</name>
    <name type="common">Mosquito</name>
    <dbReference type="NCBI Taxonomy" id="43151"/>
    <lineage>
        <taxon>Eukaryota</taxon>
        <taxon>Metazoa</taxon>
        <taxon>Ecdysozoa</taxon>
        <taxon>Arthropoda</taxon>
        <taxon>Hexapoda</taxon>
        <taxon>Insecta</taxon>
        <taxon>Pterygota</taxon>
        <taxon>Neoptera</taxon>
        <taxon>Endopterygota</taxon>
        <taxon>Diptera</taxon>
        <taxon>Nematocera</taxon>
        <taxon>Culicoidea</taxon>
        <taxon>Culicidae</taxon>
        <taxon>Anophelinae</taxon>
        <taxon>Anopheles</taxon>
    </lineage>
</organism>
<dbReference type="SMART" id="SM00020">
    <property type="entry name" value="Tryp_SPc"/>
    <property type="match status" value="1"/>
</dbReference>
<reference evidence="11" key="1">
    <citation type="submission" date="2018-01" db="EMBL/GenBank/DDBJ databases">
        <title>An insight into the sialome of Amazonian anophelines.</title>
        <authorList>
            <person name="Ribeiro J.M."/>
            <person name="Scarpassa V."/>
            <person name="Calvo E."/>
        </authorList>
    </citation>
    <scope>NUCLEOTIDE SEQUENCE</scope>
</reference>
<protein>
    <submittedName>
        <fullName evidence="11">Putative trypsin-zeta</fullName>
    </submittedName>
</protein>
<dbReference type="PANTHER" id="PTHR24256">
    <property type="entry name" value="TRYPTASE-RELATED"/>
    <property type="match status" value="1"/>
</dbReference>
<comment type="subcellular location">
    <subcellularLocation>
        <location evidence="1">Secreted</location>
    </subcellularLocation>
</comment>
<dbReference type="InterPro" id="IPR051487">
    <property type="entry name" value="Ser/Thr_Proteases_Immune/Dev"/>
</dbReference>
<sequence>MFKRWAPSVMVTALLCSLYGQLEGGFHFFTSDETASENGPPSKPTNDLPYMCSVRYRGVHRCSATILNPSWLLTSAHCVHDCEPKLDTLSIVCGVRMYRTVATVVLHPAYIIRPTGGNDLALLMPRRALNFTSYVQPIPVPNSVLLPAGATPKAIIASYERVHSGAEPVWWNPPVQTTEVQILPWYECQRRLGPALADYLDTSNICTDNPRATVDPGGPVMIATDLQPYNLVAIASWTVAPCDGPAVHILVSPHLDWILGAIAPLN</sequence>
<feature type="domain" description="Peptidase S1" evidence="10">
    <location>
        <begin position="22"/>
        <end position="263"/>
    </location>
</feature>
<evidence type="ECO:0000256" key="3">
    <source>
        <dbReference type="ARBA" id="ARBA00022588"/>
    </source>
</evidence>